<dbReference type="Gene3D" id="1.10.418.40">
    <property type="entry name" value="Autophagy protein 6/Beclin 1"/>
    <property type="match status" value="2"/>
</dbReference>
<feature type="domain" description="Atg6 BARA" evidence="3">
    <location>
        <begin position="178"/>
        <end position="264"/>
    </location>
</feature>
<dbReference type="PANTHER" id="PTHR12768">
    <property type="entry name" value="BECLIN 1"/>
    <property type="match status" value="1"/>
</dbReference>
<dbReference type="GO" id="GO:0030674">
    <property type="term" value="F:protein-macromolecule adaptor activity"/>
    <property type="evidence" value="ECO:0007669"/>
    <property type="project" value="TreeGrafter"/>
</dbReference>
<comment type="caution">
    <text evidence="5">The sequence shown here is derived from an EMBL/GenBank/DDBJ whole genome shotgun (WGS) entry which is preliminary data.</text>
</comment>
<dbReference type="GO" id="GO:0006995">
    <property type="term" value="P:cellular response to nitrogen starvation"/>
    <property type="evidence" value="ECO:0007669"/>
    <property type="project" value="TreeGrafter"/>
</dbReference>
<feature type="coiled-coil region" evidence="2">
    <location>
        <begin position="5"/>
        <end position="73"/>
    </location>
</feature>
<evidence type="ECO:0000256" key="1">
    <source>
        <dbReference type="ARBA" id="ARBA00005965"/>
    </source>
</evidence>
<dbReference type="Gene3D" id="6.10.250.3110">
    <property type="match status" value="1"/>
</dbReference>
<reference evidence="5" key="2">
    <citation type="submission" date="2021-12" db="EMBL/GenBank/DDBJ databases">
        <title>Resequencing data analysis of finger millet.</title>
        <authorList>
            <person name="Hatakeyama M."/>
            <person name="Aluri S."/>
            <person name="Balachadran M.T."/>
            <person name="Sivarajan S.R."/>
            <person name="Poveda L."/>
            <person name="Shimizu-Inatsugi R."/>
            <person name="Schlapbach R."/>
            <person name="Sreeman S.M."/>
            <person name="Shimizu K.K."/>
        </authorList>
    </citation>
    <scope>NUCLEOTIDE SEQUENCE</scope>
</reference>
<proteinExistence type="inferred from homology"/>
<evidence type="ECO:0000259" key="3">
    <source>
        <dbReference type="Pfam" id="PF04111"/>
    </source>
</evidence>
<dbReference type="GO" id="GO:0043548">
    <property type="term" value="F:phosphatidylinositol 3-kinase binding"/>
    <property type="evidence" value="ECO:0007669"/>
    <property type="project" value="TreeGrafter"/>
</dbReference>
<keyword evidence="2" id="KW-0175">Coiled coil</keyword>
<feature type="domain" description="Atg6/beclin coiled-coil" evidence="4">
    <location>
        <begin position="1"/>
        <end position="116"/>
    </location>
</feature>
<name>A0AAV5C5Y6_ELECO</name>
<dbReference type="GO" id="GO:0000423">
    <property type="term" value="P:mitophagy"/>
    <property type="evidence" value="ECO:0007669"/>
    <property type="project" value="TreeGrafter"/>
</dbReference>
<dbReference type="AlphaFoldDB" id="A0AAV5C5Y6"/>
<keyword evidence="6" id="KW-1185">Reference proteome</keyword>
<dbReference type="GO" id="GO:0000407">
    <property type="term" value="C:phagophore assembly site"/>
    <property type="evidence" value="ECO:0007669"/>
    <property type="project" value="TreeGrafter"/>
</dbReference>
<organism evidence="5 6">
    <name type="scientific">Eleusine coracana subsp. coracana</name>
    <dbReference type="NCBI Taxonomy" id="191504"/>
    <lineage>
        <taxon>Eukaryota</taxon>
        <taxon>Viridiplantae</taxon>
        <taxon>Streptophyta</taxon>
        <taxon>Embryophyta</taxon>
        <taxon>Tracheophyta</taxon>
        <taxon>Spermatophyta</taxon>
        <taxon>Magnoliopsida</taxon>
        <taxon>Liliopsida</taxon>
        <taxon>Poales</taxon>
        <taxon>Poaceae</taxon>
        <taxon>PACMAD clade</taxon>
        <taxon>Chloridoideae</taxon>
        <taxon>Cynodonteae</taxon>
        <taxon>Eleusininae</taxon>
        <taxon>Eleusine</taxon>
    </lineage>
</organism>
<dbReference type="InterPro" id="IPR041691">
    <property type="entry name" value="Atg6/beclin_CC"/>
</dbReference>
<feature type="domain" description="Atg6 BARA" evidence="3">
    <location>
        <begin position="119"/>
        <end position="174"/>
    </location>
</feature>
<dbReference type="InterPro" id="IPR040455">
    <property type="entry name" value="Atg6_BARA"/>
</dbReference>
<dbReference type="InterPro" id="IPR038274">
    <property type="entry name" value="Atg6/Beclin_C_sf"/>
</dbReference>
<evidence type="ECO:0000313" key="6">
    <source>
        <dbReference type="Proteomes" id="UP001054889"/>
    </source>
</evidence>
<dbReference type="EMBL" id="BQKI01000004">
    <property type="protein sequence ID" value="GJM93557.1"/>
    <property type="molecule type" value="Genomic_DNA"/>
</dbReference>
<gene>
    <name evidence="5" type="primary">ga10122</name>
    <name evidence="5" type="ORF">PR202_ga10122</name>
</gene>
<evidence type="ECO:0000259" key="4">
    <source>
        <dbReference type="Pfam" id="PF17675"/>
    </source>
</evidence>
<dbReference type="Pfam" id="PF17675">
    <property type="entry name" value="APG6_N"/>
    <property type="match status" value="1"/>
</dbReference>
<dbReference type="InterPro" id="IPR007243">
    <property type="entry name" value="Atg6/Beclin"/>
</dbReference>
<reference evidence="5" key="1">
    <citation type="journal article" date="2018" name="DNA Res.">
        <title>Multiple hybrid de novo genome assembly of finger millet, an orphan allotetraploid crop.</title>
        <authorList>
            <person name="Hatakeyama M."/>
            <person name="Aluri S."/>
            <person name="Balachadran M.T."/>
            <person name="Sivarajan S.R."/>
            <person name="Patrignani A."/>
            <person name="Gruter S."/>
            <person name="Poveda L."/>
            <person name="Shimizu-Inatsugi R."/>
            <person name="Baeten J."/>
            <person name="Francoijs K.J."/>
            <person name="Nataraja K.N."/>
            <person name="Reddy Y.A.N."/>
            <person name="Phadnis S."/>
            <person name="Ravikumar R.L."/>
            <person name="Schlapbach R."/>
            <person name="Sreeman S.M."/>
            <person name="Shimizu K.K."/>
        </authorList>
    </citation>
    <scope>NUCLEOTIDE SEQUENCE</scope>
</reference>
<sequence>MDKEIEDVTADISVYKACLQRLEQESYNILGEIDFQKEKQKIEEEEEELKAAIEEAEKKYAEVASEMKGLETEYIEFEQSKERYWQEFNSSQFQLTSQQEERDAVSAKIEVSQVHLDLLKRTNVLNDAFHISHDGEIGTINNFHLGCLPDVKVEWDEINAAWGQAALLLHTMAQFGRGQWFWRTQFDDAMKTFLTCLREFAEFAMSLDKENNVPPHKSLKLPYKIDGDKVRGHTVVRCGNTEENWTRALKYMLCDLKWVLHWFVNSTSFCAVVDIKE</sequence>
<protein>
    <recommendedName>
        <fullName evidence="7">Beclin-1-like protein</fullName>
    </recommendedName>
</protein>
<dbReference type="GO" id="GO:0045324">
    <property type="term" value="P:late endosome to vacuole transport"/>
    <property type="evidence" value="ECO:0007669"/>
    <property type="project" value="TreeGrafter"/>
</dbReference>
<evidence type="ECO:0008006" key="7">
    <source>
        <dbReference type="Google" id="ProtNLM"/>
    </source>
</evidence>
<dbReference type="GO" id="GO:0000045">
    <property type="term" value="P:autophagosome assembly"/>
    <property type="evidence" value="ECO:0007669"/>
    <property type="project" value="TreeGrafter"/>
</dbReference>
<dbReference type="GO" id="GO:0034271">
    <property type="term" value="C:phosphatidylinositol 3-kinase complex, class III, type I"/>
    <property type="evidence" value="ECO:0007669"/>
    <property type="project" value="TreeGrafter"/>
</dbReference>
<evidence type="ECO:0000256" key="2">
    <source>
        <dbReference type="SAM" id="Coils"/>
    </source>
</evidence>
<dbReference type="GO" id="GO:0034272">
    <property type="term" value="C:phosphatidylinositol 3-kinase complex, class III, type II"/>
    <property type="evidence" value="ECO:0007669"/>
    <property type="project" value="TreeGrafter"/>
</dbReference>
<accession>A0AAV5C5Y6</accession>
<evidence type="ECO:0000313" key="5">
    <source>
        <dbReference type="EMBL" id="GJM93557.1"/>
    </source>
</evidence>
<dbReference type="Pfam" id="PF04111">
    <property type="entry name" value="APG6"/>
    <property type="match status" value="2"/>
</dbReference>
<dbReference type="PANTHER" id="PTHR12768:SF4">
    <property type="entry name" value="BECLIN-1"/>
    <property type="match status" value="1"/>
</dbReference>
<dbReference type="Proteomes" id="UP001054889">
    <property type="component" value="Unassembled WGS sequence"/>
</dbReference>
<comment type="similarity">
    <text evidence="1">Belongs to the beclin family.</text>
</comment>